<dbReference type="AlphaFoldDB" id="A0A6F9DR80"/>
<keyword evidence="2" id="KW-1133">Transmembrane helix</keyword>
<dbReference type="PANTHER" id="PTHR16213">
    <property type="entry name" value="SELENOPROTEIN N"/>
    <property type="match status" value="1"/>
</dbReference>
<dbReference type="EMBL" id="LR790095">
    <property type="protein sequence ID" value="CAB3265957.1"/>
    <property type="molecule type" value="mRNA"/>
</dbReference>
<dbReference type="GO" id="GO:0055074">
    <property type="term" value="P:calcium ion homeostasis"/>
    <property type="evidence" value="ECO:0007669"/>
    <property type="project" value="TreeGrafter"/>
</dbReference>
<accession>A0A6F9DR80</accession>
<gene>
    <name evidence="4" type="primary">Selenon</name>
</gene>
<sequence length="438" mass="50342">MMGVKSTKAKDIDKTKHAKHGQGQGIKLLFVLTSVVILFIAVYVGIDGYGKANDEKLKDNLEEHTVLKGDNLELFLKFDVNSDQVISAQEFEALMKYITSDKHEETETSSSFQVTEKTYDPEIDELLRLKAKLTPLDKSSMSQTKKNPSFGSPNFMYSSEFQGLVDWKSPNQNTIEVQAQEFNVFLPPDKKNPVLGQPYWLIAKQENADTHISAKYNSPSPQSEMEYLLLKLLRAFHPQPFVNMRFPPQGGIAVLRAEGPIYYEICFRFHCEFQLNKPPRKPFWFTPSQFRGHVIISRDATHVREFHLYVPNTEKLNVDMEWQTDGDENMEVDIGFLPLMELKQIAPSSPVHLKNSDGTILDRRKMWEKGTDVELVFDKVVWRNEINSTVAYKELEKEFFPFKQVDYLPFADAFTKAIESNKPVHQVVLWGALDDQSC</sequence>
<protein>
    <submittedName>
        <fullName evidence="4">Selenoprotein N, 1</fullName>
    </submittedName>
</protein>
<keyword evidence="2" id="KW-0812">Transmembrane</keyword>
<reference evidence="4" key="1">
    <citation type="submission" date="2020-04" db="EMBL/GenBank/DDBJ databases">
        <authorList>
            <person name="Neveu A P."/>
        </authorList>
    </citation>
    <scope>NUCLEOTIDE SEQUENCE</scope>
    <source>
        <tissue evidence="4">Whole embryo</tissue>
    </source>
</reference>
<evidence type="ECO:0000313" key="4">
    <source>
        <dbReference type="EMBL" id="CAB3265957.1"/>
    </source>
</evidence>
<keyword evidence="2" id="KW-0472">Membrane</keyword>
<dbReference type="GO" id="GO:0005509">
    <property type="term" value="F:calcium ion binding"/>
    <property type="evidence" value="ECO:0007669"/>
    <property type="project" value="InterPro"/>
</dbReference>
<dbReference type="PROSITE" id="PS50222">
    <property type="entry name" value="EF_HAND_2"/>
    <property type="match status" value="1"/>
</dbReference>
<proteinExistence type="evidence at transcript level"/>
<keyword evidence="1" id="KW-0106">Calcium</keyword>
<organism evidence="4">
    <name type="scientific">Phallusia mammillata</name>
    <dbReference type="NCBI Taxonomy" id="59560"/>
    <lineage>
        <taxon>Eukaryota</taxon>
        <taxon>Metazoa</taxon>
        <taxon>Chordata</taxon>
        <taxon>Tunicata</taxon>
        <taxon>Ascidiacea</taxon>
        <taxon>Phlebobranchia</taxon>
        <taxon>Ascidiidae</taxon>
        <taxon>Phallusia</taxon>
    </lineage>
</organism>
<dbReference type="GO" id="GO:0005789">
    <property type="term" value="C:endoplasmic reticulum membrane"/>
    <property type="evidence" value="ECO:0007669"/>
    <property type="project" value="TreeGrafter"/>
</dbReference>
<dbReference type="PROSITE" id="PS00018">
    <property type="entry name" value="EF_HAND_1"/>
    <property type="match status" value="1"/>
</dbReference>
<feature type="transmembrane region" description="Helical" evidence="2">
    <location>
        <begin position="26"/>
        <end position="46"/>
    </location>
</feature>
<dbReference type="InterPro" id="IPR018247">
    <property type="entry name" value="EF_Hand_1_Ca_BS"/>
</dbReference>
<dbReference type="SUPFAM" id="SSF47473">
    <property type="entry name" value="EF-hand"/>
    <property type="match status" value="1"/>
</dbReference>
<evidence type="ECO:0000256" key="1">
    <source>
        <dbReference type="ARBA" id="ARBA00022837"/>
    </source>
</evidence>
<dbReference type="PANTHER" id="PTHR16213:SF78">
    <property type="entry name" value="SELENOPROTEIN N"/>
    <property type="match status" value="1"/>
</dbReference>
<name>A0A6F9DR80_9ASCI</name>
<evidence type="ECO:0000256" key="2">
    <source>
        <dbReference type="SAM" id="Phobius"/>
    </source>
</evidence>
<dbReference type="InterPro" id="IPR011992">
    <property type="entry name" value="EF-hand-dom_pair"/>
</dbReference>
<feature type="domain" description="EF-hand" evidence="3">
    <location>
        <begin position="66"/>
        <end position="101"/>
    </location>
</feature>
<dbReference type="InterPro" id="IPR002048">
    <property type="entry name" value="EF_hand_dom"/>
</dbReference>
<evidence type="ECO:0000259" key="3">
    <source>
        <dbReference type="PROSITE" id="PS50222"/>
    </source>
</evidence>